<dbReference type="PANTHER" id="PTHR45626:SF17">
    <property type="entry name" value="HELICASE-LIKE TRANSCRIPTION FACTOR"/>
    <property type="match status" value="1"/>
</dbReference>
<feature type="compositionally biased region" description="Polar residues" evidence="5">
    <location>
        <begin position="11"/>
        <end position="23"/>
    </location>
</feature>
<evidence type="ECO:0000256" key="2">
    <source>
        <dbReference type="ARBA" id="ARBA00022801"/>
    </source>
</evidence>
<evidence type="ECO:0000256" key="3">
    <source>
        <dbReference type="ARBA" id="ARBA00022806"/>
    </source>
</evidence>
<dbReference type="GO" id="GO:0008094">
    <property type="term" value="F:ATP-dependent activity, acting on DNA"/>
    <property type="evidence" value="ECO:0007669"/>
    <property type="project" value="TreeGrafter"/>
</dbReference>
<gene>
    <name evidence="7" type="ORF">FKW44_023397</name>
</gene>
<dbReference type="SUPFAM" id="SSF52540">
    <property type="entry name" value="P-loop containing nucleoside triphosphate hydrolases"/>
    <property type="match status" value="1"/>
</dbReference>
<keyword evidence="4" id="KW-0067">ATP-binding</keyword>
<dbReference type="GO" id="GO:0006281">
    <property type="term" value="P:DNA repair"/>
    <property type="evidence" value="ECO:0007669"/>
    <property type="project" value="TreeGrafter"/>
</dbReference>
<dbReference type="Pfam" id="PF00176">
    <property type="entry name" value="SNF2-rel_dom"/>
    <property type="match status" value="1"/>
</dbReference>
<keyword evidence="1" id="KW-0547">Nucleotide-binding</keyword>
<proteinExistence type="predicted"/>
<dbReference type="Proteomes" id="UP000595437">
    <property type="component" value="Chromosome 18"/>
</dbReference>
<keyword evidence="8" id="KW-1185">Reference proteome</keyword>
<dbReference type="PANTHER" id="PTHR45626">
    <property type="entry name" value="TRANSCRIPTION TERMINATION FACTOR 2-RELATED"/>
    <property type="match status" value="1"/>
</dbReference>
<dbReference type="GO" id="GO:0005634">
    <property type="term" value="C:nucleus"/>
    <property type="evidence" value="ECO:0007669"/>
    <property type="project" value="TreeGrafter"/>
</dbReference>
<dbReference type="Gene3D" id="3.40.50.10810">
    <property type="entry name" value="Tandem AAA-ATPase domain"/>
    <property type="match status" value="1"/>
</dbReference>
<dbReference type="GO" id="GO:0005524">
    <property type="term" value="F:ATP binding"/>
    <property type="evidence" value="ECO:0007669"/>
    <property type="project" value="UniProtKB-KW"/>
</dbReference>
<dbReference type="InterPro" id="IPR050628">
    <property type="entry name" value="SNF2_RAD54_helicase_TF"/>
</dbReference>
<dbReference type="GO" id="GO:0016787">
    <property type="term" value="F:hydrolase activity"/>
    <property type="evidence" value="ECO:0007669"/>
    <property type="project" value="UniProtKB-KW"/>
</dbReference>
<evidence type="ECO:0000256" key="1">
    <source>
        <dbReference type="ARBA" id="ARBA00022741"/>
    </source>
</evidence>
<dbReference type="AlphaFoldDB" id="A0A7T8GPP5"/>
<name>A0A7T8GPP5_CALRO</name>
<keyword evidence="2" id="KW-0378">Hydrolase</keyword>
<accession>A0A7T8GPP5</accession>
<organism evidence="7 8">
    <name type="scientific">Caligus rogercresseyi</name>
    <name type="common">Sea louse</name>
    <dbReference type="NCBI Taxonomy" id="217165"/>
    <lineage>
        <taxon>Eukaryota</taxon>
        <taxon>Metazoa</taxon>
        <taxon>Ecdysozoa</taxon>
        <taxon>Arthropoda</taxon>
        <taxon>Crustacea</taxon>
        <taxon>Multicrustacea</taxon>
        <taxon>Hexanauplia</taxon>
        <taxon>Copepoda</taxon>
        <taxon>Siphonostomatoida</taxon>
        <taxon>Caligidae</taxon>
        <taxon>Caligus</taxon>
    </lineage>
</organism>
<protein>
    <submittedName>
        <fullName evidence="7">Helicaselike transcription factor putorius</fullName>
    </submittedName>
</protein>
<dbReference type="OrthoDB" id="423559at2759"/>
<evidence type="ECO:0000256" key="5">
    <source>
        <dbReference type="SAM" id="MobiDB-lite"/>
    </source>
</evidence>
<evidence type="ECO:0000313" key="7">
    <source>
        <dbReference type="EMBL" id="QQP35235.1"/>
    </source>
</evidence>
<feature type="domain" description="SNF2 N-terminal" evidence="6">
    <location>
        <begin position="52"/>
        <end position="121"/>
    </location>
</feature>
<dbReference type="InterPro" id="IPR038718">
    <property type="entry name" value="SNF2-like_sf"/>
</dbReference>
<evidence type="ECO:0000256" key="4">
    <source>
        <dbReference type="ARBA" id="ARBA00022840"/>
    </source>
</evidence>
<keyword evidence="3 7" id="KW-0347">Helicase</keyword>
<dbReference type="InterPro" id="IPR000330">
    <property type="entry name" value="SNF2_N"/>
</dbReference>
<feature type="region of interest" description="Disordered" evidence="5">
    <location>
        <begin position="143"/>
        <end position="168"/>
    </location>
</feature>
<dbReference type="EMBL" id="CP045907">
    <property type="protein sequence ID" value="QQP35235.1"/>
    <property type="molecule type" value="Genomic_DNA"/>
</dbReference>
<dbReference type="InterPro" id="IPR027417">
    <property type="entry name" value="P-loop_NTPase"/>
</dbReference>
<feature type="region of interest" description="Disordered" evidence="5">
    <location>
        <begin position="1"/>
        <end position="23"/>
    </location>
</feature>
<evidence type="ECO:0000313" key="8">
    <source>
        <dbReference type="Proteomes" id="UP000595437"/>
    </source>
</evidence>
<evidence type="ECO:0000259" key="6">
    <source>
        <dbReference type="Pfam" id="PF00176"/>
    </source>
</evidence>
<reference evidence="8" key="1">
    <citation type="submission" date="2021-01" db="EMBL/GenBank/DDBJ databases">
        <title>Caligus Genome Assembly.</title>
        <authorList>
            <person name="Gallardo-Escarate C."/>
        </authorList>
    </citation>
    <scope>NUCLEOTIDE SEQUENCE [LARGE SCALE GENOMIC DNA]</scope>
</reference>
<sequence>MKSLGEEESTSKGTGNEPSNPLSSLFRESLALQEKGNLMRAPEAIYTRLHPHQMIALNWMFNREVCPGNSPFWVKEPGGYVSILTGECRRLSAPSDIRGGILADDMGLGKTLTLICLIMTNFYDGRPLAKPLYGYEEKPHVSEEPFYDSDEEDLPSRDGSAKSPLTMK</sequence>
<dbReference type="GO" id="GO:0004386">
    <property type="term" value="F:helicase activity"/>
    <property type="evidence" value="ECO:0007669"/>
    <property type="project" value="UniProtKB-KW"/>
</dbReference>